<accession>A0ABR8DCN3</accession>
<reference evidence="2 3" key="1">
    <citation type="journal article" date="2020" name="ISME J.">
        <title>Comparative genomics reveals insights into cyanobacterial evolution and habitat adaptation.</title>
        <authorList>
            <person name="Chen M.Y."/>
            <person name="Teng W.K."/>
            <person name="Zhao L."/>
            <person name="Hu C.X."/>
            <person name="Zhou Y.K."/>
            <person name="Han B.P."/>
            <person name="Song L.R."/>
            <person name="Shu W.S."/>
        </authorList>
    </citation>
    <scope>NUCLEOTIDE SEQUENCE [LARGE SCALE GENOMIC DNA]</scope>
    <source>
        <strain evidence="2 3">FACHB-119</strain>
    </source>
</reference>
<organism evidence="2 3">
    <name type="scientific">Anabaena azotica FACHB-119</name>
    <dbReference type="NCBI Taxonomy" id="947527"/>
    <lineage>
        <taxon>Bacteria</taxon>
        <taxon>Bacillati</taxon>
        <taxon>Cyanobacteriota</taxon>
        <taxon>Cyanophyceae</taxon>
        <taxon>Nostocales</taxon>
        <taxon>Nostocaceae</taxon>
        <taxon>Anabaena</taxon>
        <taxon>Anabaena azotica</taxon>
    </lineage>
</organism>
<dbReference type="Proteomes" id="UP000661112">
    <property type="component" value="Unassembled WGS sequence"/>
</dbReference>
<gene>
    <name evidence="2" type="ORF">H6G83_27585</name>
</gene>
<feature type="region of interest" description="Disordered" evidence="1">
    <location>
        <begin position="13"/>
        <end position="45"/>
    </location>
</feature>
<name>A0ABR8DCN3_9NOST</name>
<feature type="compositionally biased region" description="Polar residues" evidence="1">
    <location>
        <begin position="30"/>
        <end position="45"/>
    </location>
</feature>
<dbReference type="RefSeq" id="WP_190478000.1">
    <property type="nucleotide sequence ID" value="NZ_JACJSG010000048.1"/>
</dbReference>
<proteinExistence type="predicted"/>
<sequence>MSLYWGGCNAYFTKHTPVRNTDKRSPLVPLQSQRYQPGSTDRSNV</sequence>
<evidence type="ECO:0000256" key="1">
    <source>
        <dbReference type="SAM" id="MobiDB-lite"/>
    </source>
</evidence>
<evidence type="ECO:0000313" key="3">
    <source>
        <dbReference type="Proteomes" id="UP000661112"/>
    </source>
</evidence>
<dbReference type="EMBL" id="JACJSG010000048">
    <property type="protein sequence ID" value="MBD2504326.1"/>
    <property type="molecule type" value="Genomic_DNA"/>
</dbReference>
<keyword evidence="3" id="KW-1185">Reference proteome</keyword>
<protein>
    <submittedName>
        <fullName evidence="2">Uncharacterized protein</fullName>
    </submittedName>
</protein>
<evidence type="ECO:0000313" key="2">
    <source>
        <dbReference type="EMBL" id="MBD2504326.1"/>
    </source>
</evidence>
<comment type="caution">
    <text evidence="2">The sequence shown here is derived from an EMBL/GenBank/DDBJ whole genome shotgun (WGS) entry which is preliminary data.</text>
</comment>